<accession>A0AAV6I431</accession>
<feature type="compositionally biased region" description="Basic and acidic residues" evidence="1">
    <location>
        <begin position="18"/>
        <end position="42"/>
    </location>
</feature>
<comment type="caution">
    <text evidence="2">The sequence shown here is derived from an EMBL/GenBank/DDBJ whole genome shotgun (WGS) entry which is preliminary data.</text>
</comment>
<dbReference type="AlphaFoldDB" id="A0AAV6I431"/>
<dbReference type="EMBL" id="JACTNZ010000012">
    <property type="protein sequence ID" value="KAG5522317.1"/>
    <property type="molecule type" value="Genomic_DNA"/>
</dbReference>
<dbReference type="Proteomes" id="UP000823749">
    <property type="component" value="Chromosome 12"/>
</dbReference>
<keyword evidence="3" id="KW-1185">Reference proteome</keyword>
<evidence type="ECO:0000313" key="3">
    <source>
        <dbReference type="Proteomes" id="UP000823749"/>
    </source>
</evidence>
<feature type="region of interest" description="Disordered" evidence="1">
    <location>
        <begin position="1"/>
        <end position="54"/>
    </location>
</feature>
<sequence>MAATQDSNPWGSSNPPPEKSKQGLFEKKTLSRKVSEKYEKTKTAASSGMKKMKEGVKESASASAYWMKLKYHSIKTNQKN</sequence>
<proteinExistence type="predicted"/>
<feature type="compositionally biased region" description="Polar residues" evidence="1">
    <location>
        <begin position="1"/>
        <end position="13"/>
    </location>
</feature>
<protein>
    <submittedName>
        <fullName evidence="2">Uncharacterized protein</fullName>
    </submittedName>
</protein>
<organism evidence="2 3">
    <name type="scientific">Rhododendron griersonianum</name>
    <dbReference type="NCBI Taxonomy" id="479676"/>
    <lineage>
        <taxon>Eukaryota</taxon>
        <taxon>Viridiplantae</taxon>
        <taxon>Streptophyta</taxon>
        <taxon>Embryophyta</taxon>
        <taxon>Tracheophyta</taxon>
        <taxon>Spermatophyta</taxon>
        <taxon>Magnoliopsida</taxon>
        <taxon>eudicotyledons</taxon>
        <taxon>Gunneridae</taxon>
        <taxon>Pentapetalae</taxon>
        <taxon>asterids</taxon>
        <taxon>Ericales</taxon>
        <taxon>Ericaceae</taxon>
        <taxon>Ericoideae</taxon>
        <taxon>Rhodoreae</taxon>
        <taxon>Rhododendron</taxon>
    </lineage>
</organism>
<name>A0AAV6I431_9ERIC</name>
<reference evidence="2" key="1">
    <citation type="submission" date="2020-08" db="EMBL/GenBank/DDBJ databases">
        <title>Plant Genome Project.</title>
        <authorList>
            <person name="Zhang R.-G."/>
        </authorList>
    </citation>
    <scope>NUCLEOTIDE SEQUENCE</scope>
    <source>
        <strain evidence="2">WSP0</strain>
        <tissue evidence="2">Leaf</tissue>
    </source>
</reference>
<evidence type="ECO:0000256" key="1">
    <source>
        <dbReference type="SAM" id="MobiDB-lite"/>
    </source>
</evidence>
<gene>
    <name evidence="2" type="ORF">RHGRI_034485</name>
</gene>
<evidence type="ECO:0000313" key="2">
    <source>
        <dbReference type="EMBL" id="KAG5522317.1"/>
    </source>
</evidence>